<dbReference type="VEuPathDB" id="TriTrypDB:TM35_000045600"/>
<dbReference type="InterPro" id="IPR006518">
    <property type="entry name" value="Trypano_RHS"/>
</dbReference>
<feature type="domain" description="Retrotransposon hot spot protein N-terminal" evidence="2">
    <location>
        <begin position="2"/>
        <end position="47"/>
    </location>
</feature>
<accession>A0A1X0P5Y4</accession>
<evidence type="ECO:0000313" key="3">
    <source>
        <dbReference type="EMBL" id="ORC92346.1"/>
    </source>
</evidence>
<evidence type="ECO:0000259" key="2">
    <source>
        <dbReference type="Pfam" id="PF20445"/>
    </source>
</evidence>
<proteinExistence type="predicted"/>
<evidence type="ECO:0000259" key="1">
    <source>
        <dbReference type="Pfam" id="PF07999"/>
    </source>
</evidence>
<comment type="caution">
    <text evidence="3">The sequence shown here is derived from an EMBL/GenBank/DDBJ whole genome shotgun (WGS) entry which is preliminary data.</text>
</comment>
<feature type="non-terminal residue" evidence="3">
    <location>
        <position position="175"/>
    </location>
</feature>
<dbReference type="InterPro" id="IPR046835">
    <property type="entry name" value="RHS_N"/>
</dbReference>
<dbReference type="RefSeq" id="XP_028886412.1">
    <property type="nucleotide sequence ID" value="XM_029022754.1"/>
</dbReference>
<dbReference type="Pfam" id="PF07999">
    <property type="entry name" value="RHSP"/>
    <property type="match status" value="1"/>
</dbReference>
<sequence>MIVLTSEKGWSYTRFSMRKSCDIYVNKEVMRVWYKIRRDLDEYFGNHVHAIEELTPYVLIGTPGIGKSFAAGSFLLYQLLHYNAERIPVVAYFIRGGAYLFEKKSDGGKVCFYEYDRIAVSVVQNFFKQGEKNKEKIGYIIYDVSEERSMPPDALPPLGWGMIVISSPNEEQYKG</sequence>
<dbReference type="NCBIfam" id="TIGR01631">
    <property type="entry name" value="Trypano_RHS"/>
    <property type="match status" value="1"/>
</dbReference>
<organism evidence="3 4">
    <name type="scientific">Trypanosoma theileri</name>
    <dbReference type="NCBI Taxonomy" id="67003"/>
    <lineage>
        <taxon>Eukaryota</taxon>
        <taxon>Discoba</taxon>
        <taxon>Euglenozoa</taxon>
        <taxon>Kinetoplastea</taxon>
        <taxon>Metakinetoplastina</taxon>
        <taxon>Trypanosomatida</taxon>
        <taxon>Trypanosomatidae</taxon>
        <taxon>Trypanosoma</taxon>
    </lineage>
</organism>
<dbReference type="Pfam" id="PF20445">
    <property type="entry name" value="RHS_N"/>
    <property type="match status" value="1"/>
</dbReference>
<protein>
    <submittedName>
        <fullName evidence="3">Retrotransposon hot spot (RHS) protein</fullName>
    </submittedName>
</protein>
<dbReference type="Proteomes" id="UP000192257">
    <property type="component" value="Unassembled WGS sequence"/>
</dbReference>
<dbReference type="OrthoDB" id="252301at2759"/>
<evidence type="ECO:0000313" key="4">
    <source>
        <dbReference type="Proteomes" id="UP000192257"/>
    </source>
</evidence>
<feature type="domain" description="Retrotransposon hot spot protein,C-terminal" evidence="1">
    <location>
        <begin position="58"/>
        <end position="174"/>
    </location>
</feature>
<keyword evidence="4" id="KW-1185">Reference proteome</keyword>
<gene>
    <name evidence="3" type="ORF">TM35_000045600</name>
</gene>
<dbReference type="AlphaFoldDB" id="A0A1X0P5Y4"/>
<dbReference type="GeneID" id="39982534"/>
<dbReference type="InterPro" id="IPR046836">
    <property type="entry name" value="RHS_C"/>
</dbReference>
<name>A0A1X0P5Y4_9TRYP</name>
<dbReference type="EMBL" id="NBCO01000004">
    <property type="protein sequence ID" value="ORC92346.1"/>
    <property type="molecule type" value="Genomic_DNA"/>
</dbReference>
<reference evidence="3 4" key="1">
    <citation type="submission" date="2017-03" db="EMBL/GenBank/DDBJ databases">
        <title>An alternative strategy for trypanosome survival in the mammalian bloodstream revealed through genome and transcriptome analysis of the ubiquitous bovine parasite Trypanosoma (Megatrypanum) theileri.</title>
        <authorList>
            <person name="Kelly S."/>
            <person name="Ivens A."/>
            <person name="Mott A."/>
            <person name="O'Neill E."/>
            <person name="Emms D."/>
            <person name="Macleod O."/>
            <person name="Voorheis P."/>
            <person name="Matthews J."/>
            <person name="Matthews K."/>
            <person name="Carrington M."/>
        </authorList>
    </citation>
    <scope>NUCLEOTIDE SEQUENCE [LARGE SCALE GENOMIC DNA]</scope>
    <source>
        <strain evidence="3">Edinburgh</strain>
    </source>
</reference>